<dbReference type="RefSeq" id="XP_016228397.1">
    <property type="nucleotide sequence ID" value="XM_016364748.1"/>
</dbReference>
<dbReference type="PANTHER" id="PTHR33938">
    <property type="entry name" value="FERULOYL ESTERASE B-RELATED"/>
    <property type="match status" value="1"/>
</dbReference>
<dbReference type="EMBL" id="KN847520">
    <property type="protein sequence ID" value="KIV96823.1"/>
    <property type="molecule type" value="Genomic_DNA"/>
</dbReference>
<gene>
    <name evidence="11" type="ORF">PV10_00640</name>
</gene>
<dbReference type="GO" id="GO:0045493">
    <property type="term" value="P:xylan catabolic process"/>
    <property type="evidence" value="ECO:0007669"/>
    <property type="project" value="UniProtKB-KW"/>
</dbReference>
<accession>A0A0D2AD12</accession>
<evidence type="ECO:0000256" key="10">
    <source>
        <dbReference type="RuleBase" id="RU361238"/>
    </source>
</evidence>
<keyword evidence="4" id="KW-0479">Metal-binding</keyword>
<evidence type="ECO:0000256" key="9">
    <source>
        <dbReference type="ARBA" id="ARBA00034075"/>
    </source>
</evidence>
<dbReference type="GeneID" id="27318485"/>
<organism evidence="11 12">
    <name type="scientific">Exophiala mesophila</name>
    <name type="common">Black yeast-like fungus</name>
    <dbReference type="NCBI Taxonomy" id="212818"/>
    <lineage>
        <taxon>Eukaryota</taxon>
        <taxon>Fungi</taxon>
        <taxon>Dikarya</taxon>
        <taxon>Ascomycota</taxon>
        <taxon>Pezizomycotina</taxon>
        <taxon>Eurotiomycetes</taxon>
        <taxon>Chaetothyriomycetidae</taxon>
        <taxon>Chaetothyriales</taxon>
        <taxon>Herpotrichiellaceae</taxon>
        <taxon>Exophiala</taxon>
    </lineage>
</organism>
<sequence length="567" mass="60553">MMAMAETILNPGYTLLGSQYGVAASQDIFALSSWSALKAPHDDCASFGRSLDLPNVSVDIAEFVPNGTNLTFPYNNVTCGQAYTIIYGGDICRLAMTVNTSDSSRITLEAWLPPAAQWNGRFLSTGNGGISGCIQYGDIAYANSFGFAAVGANNGHNGTGGTAFAESSGVVEDFAWRSVYTGTVLGKNITSSFYGEDPSYSYYLGCSTGGRQGMKMAQSYPDTFDGIVAGAPAFDFNGLQSWSQYLTQVAGYDTNSSSFVTVGHWALVAQSVLSQCDALDGAEDGILEDPDLCYPTFTSLLCSPNATNTSTCLNSGQLERVNAILSPFYGLNGTLVYPRMQPGAELAAYPILYAGNPFPYATDWMRYVVYNDSTFDPKTTSLEDVAYAEKLDPFGISTWSGNLSEFSARGSKLLTYHGLVDPLISSDNSARYYTHLATTMGLPPSSLDEFYRYFRISGMSHCGGGIGAADIGQSSNPRPQSAEDNVLLAVMNWVENGTAPEFIRGYSLPPPPAGVPGPPGPPPGTPIFTRKHCKYPARNVYLGPGNVTDEDAWQCITEATAALGRQT</sequence>
<dbReference type="GO" id="GO:0046872">
    <property type="term" value="F:metal ion binding"/>
    <property type="evidence" value="ECO:0007669"/>
    <property type="project" value="UniProtKB-KW"/>
</dbReference>
<keyword evidence="6 10" id="KW-0378">Hydrolase</keyword>
<evidence type="ECO:0000256" key="1">
    <source>
        <dbReference type="ARBA" id="ARBA00006249"/>
    </source>
</evidence>
<dbReference type="HOGENOM" id="CLU_014819_1_0_1"/>
<evidence type="ECO:0000313" key="12">
    <source>
        <dbReference type="Proteomes" id="UP000054302"/>
    </source>
</evidence>
<evidence type="ECO:0000256" key="6">
    <source>
        <dbReference type="ARBA" id="ARBA00022801"/>
    </source>
</evidence>
<dbReference type="EC" id="3.1.1.-" evidence="10"/>
<dbReference type="OrthoDB" id="3039123at2759"/>
<dbReference type="InterPro" id="IPR011118">
    <property type="entry name" value="Tannase/feruloyl_esterase"/>
</dbReference>
<keyword evidence="7" id="KW-0106">Calcium</keyword>
<dbReference type="Pfam" id="PF07519">
    <property type="entry name" value="Tannase"/>
    <property type="match status" value="1"/>
</dbReference>
<keyword evidence="5" id="KW-0732">Signal</keyword>
<comment type="similarity">
    <text evidence="1 10">Belongs to the tannase family.</text>
</comment>
<proteinExistence type="inferred from homology"/>
<dbReference type="OMA" id="AWFPREY"/>
<dbReference type="PANTHER" id="PTHR33938:SF15">
    <property type="entry name" value="FERULOYL ESTERASE B-RELATED"/>
    <property type="match status" value="1"/>
</dbReference>
<reference evidence="11 12" key="1">
    <citation type="submission" date="2015-01" db="EMBL/GenBank/DDBJ databases">
        <title>The Genome Sequence of Exophiala mesophila CBS40295.</title>
        <authorList>
            <consortium name="The Broad Institute Genomics Platform"/>
            <person name="Cuomo C."/>
            <person name="de Hoog S."/>
            <person name="Gorbushina A."/>
            <person name="Stielow B."/>
            <person name="Teixiera M."/>
            <person name="Abouelleil A."/>
            <person name="Chapman S.B."/>
            <person name="Priest M."/>
            <person name="Young S.K."/>
            <person name="Wortman J."/>
            <person name="Nusbaum C."/>
            <person name="Birren B."/>
        </authorList>
    </citation>
    <scope>NUCLEOTIDE SEQUENCE [LARGE SCALE GENOMIC DNA]</scope>
    <source>
        <strain evidence="11 12">CBS 40295</strain>
    </source>
</reference>
<evidence type="ECO:0000256" key="7">
    <source>
        <dbReference type="ARBA" id="ARBA00022837"/>
    </source>
</evidence>
<dbReference type="SUPFAM" id="SSF53474">
    <property type="entry name" value="alpha/beta-Hydrolases"/>
    <property type="match status" value="1"/>
</dbReference>
<dbReference type="Proteomes" id="UP000054302">
    <property type="component" value="Unassembled WGS sequence"/>
</dbReference>
<evidence type="ECO:0000256" key="4">
    <source>
        <dbReference type="ARBA" id="ARBA00022723"/>
    </source>
</evidence>
<dbReference type="VEuPathDB" id="FungiDB:PV10_00640"/>
<keyword evidence="8" id="KW-1015">Disulfide bond</keyword>
<evidence type="ECO:0000313" key="11">
    <source>
        <dbReference type="EMBL" id="KIV96823.1"/>
    </source>
</evidence>
<keyword evidence="2" id="KW-0719">Serine esterase</keyword>
<evidence type="ECO:0000256" key="5">
    <source>
        <dbReference type="ARBA" id="ARBA00022729"/>
    </source>
</evidence>
<dbReference type="Gene3D" id="3.40.50.1820">
    <property type="entry name" value="alpha/beta hydrolase"/>
    <property type="match status" value="1"/>
</dbReference>
<keyword evidence="3" id="KW-0858">Xylan degradation</keyword>
<keyword evidence="3" id="KW-0624">Polysaccharide degradation</keyword>
<name>A0A0D2AD12_EXOME</name>
<evidence type="ECO:0000256" key="8">
    <source>
        <dbReference type="ARBA" id="ARBA00023157"/>
    </source>
</evidence>
<dbReference type="AlphaFoldDB" id="A0A0D2AD12"/>
<comment type="catalytic activity">
    <reaction evidence="9">
        <text>feruloyl-polysaccharide + H2O = ferulate + polysaccharide.</text>
        <dbReference type="EC" id="3.1.1.73"/>
    </reaction>
</comment>
<keyword evidence="12" id="KW-1185">Reference proteome</keyword>
<evidence type="ECO:0000256" key="3">
    <source>
        <dbReference type="ARBA" id="ARBA00022651"/>
    </source>
</evidence>
<keyword evidence="3" id="KW-0119">Carbohydrate metabolism</keyword>
<protein>
    <recommendedName>
        <fullName evidence="10">Carboxylic ester hydrolase</fullName>
        <ecNumber evidence="10">3.1.1.-</ecNumber>
    </recommendedName>
</protein>
<dbReference type="GO" id="GO:0030600">
    <property type="term" value="F:feruloyl esterase activity"/>
    <property type="evidence" value="ECO:0007669"/>
    <property type="project" value="UniProtKB-EC"/>
</dbReference>
<dbReference type="InterPro" id="IPR029058">
    <property type="entry name" value="AB_hydrolase_fold"/>
</dbReference>
<evidence type="ECO:0000256" key="2">
    <source>
        <dbReference type="ARBA" id="ARBA00022487"/>
    </source>
</evidence>